<dbReference type="InterPro" id="IPR019734">
    <property type="entry name" value="TPR_rpt"/>
</dbReference>
<dbReference type="AlphaFoldDB" id="A0A433DCL1"/>
<dbReference type="Gene3D" id="1.20.1280.50">
    <property type="match status" value="1"/>
</dbReference>
<evidence type="ECO:0000256" key="3">
    <source>
        <dbReference type="SAM" id="MobiDB-lite"/>
    </source>
</evidence>
<dbReference type="SUPFAM" id="SSF81383">
    <property type="entry name" value="F-box domain"/>
    <property type="match status" value="1"/>
</dbReference>
<dbReference type="Pfam" id="PF19270">
    <property type="entry name" value="FBO_C"/>
    <property type="match status" value="2"/>
</dbReference>
<evidence type="ECO:0000313" key="5">
    <source>
        <dbReference type="EMBL" id="RUP48564.1"/>
    </source>
</evidence>
<feature type="compositionally biased region" description="Basic and acidic residues" evidence="3">
    <location>
        <begin position="54"/>
        <end position="68"/>
    </location>
</feature>
<evidence type="ECO:0000256" key="1">
    <source>
        <dbReference type="ARBA" id="ARBA00022786"/>
    </source>
</evidence>
<dbReference type="InterPro" id="IPR001810">
    <property type="entry name" value="F-box_dom"/>
</dbReference>
<gene>
    <name evidence="5" type="ORF">BC936DRAFT_144397</name>
</gene>
<dbReference type="PANTHER" id="PTHR12874">
    <property type="entry name" value="F-BOX ONLY PROTEIN 48-RELATED"/>
    <property type="match status" value="1"/>
</dbReference>
<dbReference type="InterPro" id="IPR036047">
    <property type="entry name" value="F-box-like_dom_sf"/>
</dbReference>
<feature type="domain" description="F-box" evidence="4">
    <location>
        <begin position="188"/>
        <end position="237"/>
    </location>
</feature>
<dbReference type="PROSITE" id="PS50181">
    <property type="entry name" value="FBOX"/>
    <property type="match status" value="1"/>
</dbReference>
<name>A0A433DCL1_9FUNG</name>
<keyword evidence="6" id="KW-1185">Reference proteome</keyword>
<evidence type="ECO:0000256" key="2">
    <source>
        <dbReference type="PROSITE-ProRule" id="PRU00339"/>
    </source>
</evidence>
<organism evidence="5 6">
    <name type="scientific">Jimgerdemannia flammicorona</name>
    <dbReference type="NCBI Taxonomy" id="994334"/>
    <lineage>
        <taxon>Eukaryota</taxon>
        <taxon>Fungi</taxon>
        <taxon>Fungi incertae sedis</taxon>
        <taxon>Mucoromycota</taxon>
        <taxon>Mucoromycotina</taxon>
        <taxon>Endogonomycetes</taxon>
        <taxon>Endogonales</taxon>
        <taxon>Endogonaceae</taxon>
        <taxon>Jimgerdemannia</taxon>
    </lineage>
</organism>
<comment type="caution">
    <text evidence="5">The sequence shown here is derived from an EMBL/GenBank/DDBJ whole genome shotgun (WGS) entry which is preliminary data.</text>
</comment>
<feature type="repeat" description="TPR" evidence="2">
    <location>
        <begin position="76"/>
        <end position="109"/>
    </location>
</feature>
<feature type="region of interest" description="Disordered" evidence="3">
    <location>
        <begin position="29"/>
        <end position="72"/>
    </location>
</feature>
<protein>
    <recommendedName>
        <fullName evidence="4">F-box domain-containing protein</fullName>
    </recommendedName>
</protein>
<dbReference type="PANTHER" id="PTHR12874:SF9">
    <property type="entry name" value="F-BOX ONLY PROTEIN 48"/>
    <property type="match status" value="1"/>
</dbReference>
<reference evidence="5 6" key="1">
    <citation type="journal article" date="2018" name="New Phytol.">
        <title>Phylogenomics of Endogonaceae and evolution of mycorrhizas within Mucoromycota.</title>
        <authorList>
            <person name="Chang Y."/>
            <person name="Desiro A."/>
            <person name="Na H."/>
            <person name="Sandor L."/>
            <person name="Lipzen A."/>
            <person name="Clum A."/>
            <person name="Barry K."/>
            <person name="Grigoriev I.V."/>
            <person name="Martin F.M."/>
            <person name="Stajich J.E."/>
            <person name="Smith M.E."/>
            <person name="Bonito G."/>
            <person name="Spatafora J.W."/>
        </authorList>
    </citation>
    <scope>NUCLEOTIDE SEQUENCE [LARGE SCALE GENOMIC DNA]</scope>
    <source>
        <strain evidence="5 6">GMNB39</strain>
    </source>
</reference>
<dbReference type="GO" id="GO:0005737">
    <property type="term" value="C:cytoplasm"/>
    <property type="evidence" value="ECO:0007669"/>
    <property type="project" value="TreeGrafter"/>
</dbReference>
<evidence type="ECO:0000259" key="4">
    <source>
        <dbReference type="PROSITE" id="PS50181"/>
    </source>
</evidence>
<sequence>MLDDSVEQDELEEFRRRWKQEVEAKKFVKNSGVQPQLPKPKAFRPSTTSVLESHSAEPDDPPKRDRDSPVVGQKTSLEYYMTAIEKEKVGNLSEALTNYRHAFKLDPDADDSYRQHWQQHIAPHAAATSAAVQSSSTVKHEDDFERHVHLGDDYEKPNGLAPNDTLENLLAQLRGMQLECTPLKEDKPIFIAMLPNEVLLYLLKHVIVDSVASVAHFALVCRKFLLVSRDQTLWRHLCEHAYHDPKDHEEAQIIAALADEPEPRRTQFDQLRIYGGDWRRMYIERPRLRFEGVYISVCHYLRCARKLRKFLEPAHPSCHVCMRSGCLHIFVSRIPHLPTNAIATSYYRYLRFYPDGTVVKHLTTDEPSAVVRLLQPTLKRKSLFTGTYSIKDGGVLELELLDADRPRETFFATMQICSTHRGRQNKLEWVEYCSYNSLRESRTVFPLKMMKPYFFSVVKSYRWW</sequence>
<keyword evidence="1" id="KW-0833">Ubl conjugation pathway</keyword>
<dbReference type="Proteomes" id="UP000268093">
    <property type="component" value="Unassembled WGS sequence"/>
</dbReference>
<dbReference type="CDD" id="cd22089">
    <property type="entry name" value="F-box_FBXO9"/>
    <property type="match status" value="1"/>
</dbReference>
<dbReference type="GO" id="GO:0031146">
    <property type="term" value="P:SCF-dependent proteasomal ubiquitin-dependent protein catabolic process"/>
    <property type="evidence" value="ECO:0007669"/>
    <property type="project" value="TreeGrafter"/>
</dbReference>
<dbReference type="InterPro" id="IPR045464">
    <property type="entry name" value="Hrt3/FBXO9_C"/>
</dbReference>
<dbReference type="GO" id="GO:0019005">
    <property type="term" value="C:SCF ubiquitin ligase complex"/>
    <property type="evidence" value="ECO:0007669"/>
    <property type="project" value="TreeGrafter"/>
</dbReference>
<accession>A0A433DCL1</accession>
<proteinExistence type="predicted"/>
<evidence type="ECO:0000313" key="6">
    <source>
        <dbReference type="Proteomes" id="UP000268093"/>
    </source>
</evidence>
<dbReference type="OrthoDB" id="2117972at2759"/>
<dbReference type="EMBL" id="RBNI01003240">
    <property type="protein sequence ID" value="RUP48564.1"/>
    <property type="molecule type" value="Genomic_DNA"/>
</dbReference>
<keyword evidence="2" id="KW-0802">TPR repeat</keyword>
<dbReference type="Pfam" id="PF12937">
    <property type="entry name" value="F-box-like"/>
    <property type="match status" value="1"/>
</dbReference>
<dbReference type="PROSITE" id="PS50005">
    <property type="entry name" value="TPR"/>
    <property type="match status" value="1"/>
</dbReference>